<proteinExistence type="predicted"/>
<dbReference type="EMBL" id="LUUH01000068">
    <property type="protein sequence ID" value="OAI01483.1"/>
    <property type="molecule type" value="Genomic_DNA"/>
</dbReference>
<dbReference type="AlphaFoldDB" id="A0A177M845"/>
<dbReference type="InterPro" id="IPR018060">
    <property type="entry name" value="HTH_AraC"/>
</dbReference>
<evidence type="ECO:0000256" key="1">
    <source>
        <dbReference type="ARBA" id="ARBA00023015"/>
    </source>
</evidence>
<keyword evidence="2" id="KW-0804">Transcription</keyword>
<keyword evidence="1" id="KW-0805">Transcription regulation</keyword>
<reference evidence="4 5" key="1">
    <citation type="submission" date="2016-03" db="EMBL/GenBank/DDBJ databases">
        <authorList>
            <person name="Ploux O."/>
        </authorList>
    </citation>
    <scope>NUCLEOTIDE SEQUENCE [LARGE SCALE GENOMIC DNA]</scope>
    <source>
        <strain evidence="4 5">R-45371</strain>
    </source>
</reference>
<dbReference type="GO" id="GO:0043565">
    <property type="term" value="F:sequence-specific DNA binding"/>
    <property type="evidence" value="ECO:0007669"/>
    <property type="project" value="InterPro"/>
</dbReference>
<dbReference type="Gene3D" id="1.10.10.60">
    <property type="entry name" value="Homeodomain-like"/>
    <property type="match status" value="1"/>
</dbReference>
<dbReference type="InterPro" id="IPR053142">
    <property type="entry name" value="PchR_regulatory_protein"/>
</dbReference>
<name>A0A177M845_METMH</name>
<dbReference type="PANTHER" id="PTHR47893:SF1">
    <property type="entry name" value="REGULATORY PROTEIN PCHR"/>
    <property type="match status" value="1"/>
</dbReference>
<accession>A0A177M845</accession>
<organism evidence="4 5">
    <name type="scientific">Methylomonas methanica</name>
    <dbReference type="NCBI Taxonomy" id="421"/>
    <lineage>
        <taxon>Bacteria</taxon>
        <taxon>Pseudomonadati</taxon>
        <taxon>Pseudomonadota</taxon>
        <taxon>Gammaproteobacteria</taxon>
        <taxon>Methylococcales</taxon>
        <taxon>Methylococcaceae</taxon>
        <taxon>Methylomonas</taxon>
    </lineage>
</organism>
<dbReference type="PANTHER" id="PTHR47893">
    <property type="entry name" value="REGULATORY PROTEIN PCHR"/>
    <property type="match status" value="1"/>
</dbReference>
<dbReference type="PROSITE" id="PS01124">
    <property type="entry name" value="HTH_ARAC_FAMILY_2"/>
    <property type="match status" value="1"/>
</dbReference>
<dbReference type="Pfam" id="PF12833">
    <property type="entry name" value="HTH_18"/>
    <property type="match status" value="1"/>
</dbReference>
<dbReference type="SUPFAM" id="SSF46689">
    <property type="entry name" value="Homeodomain-like"/>
    <property type="match status" value="1"/>
</dbReference>
<dbReference type="SMART" id="SM00342">
    <property type="entry name" value="HTH_ARAC"/>
    <property type="match status" value="1"/>
</dbReference>
<sequence>MTKKTAGRWRIKNEELQSQLQGNCLTEYLPSDMGKGHSTLFPLDQDLNYIETHYQPSQDLAILTRMDQHTPRLVVTLGIQGQSRFIDAQGREITFNEGYTSISAFSSSIGERQYQANNPMAQVRFSMSKSWLSRYFGENTATRFFNTNGINLISYKPISNAALIAARQLLNCDPDNPVKHVFMHGQAMSILAAEMGHLWQDNQKISPVFAQKDKAIAQAARSILLNEYKNPPSVAELSKRVGTNQFKLKQLFHHFFNTTPYGLLLEIRMKTAYQLLESSRCQIDVAAAHVGYNHASNFSTAFSKYFGISPGSIAKNHTSKP</sequence>
<gene>
    <name evidence="4" type="ORF">A1353_18160</name>
</gene>
<evidence type="ECO:0000313" key="5">
    <source>
        <dbReference type="Proteomes" id="UP000077763"/>
    </source>
</evidence>
<dbReference type="InterPro" id="IPR009057">
    <property type="entry name" value="Homeodomain-like_sf"/>
</dbReference>
<comment type="caution">
    <text evidence="4">The sequence shown here is derived from an EMBL/GenBank/DDBJ whole genome shotgun (WGS) entry which is preliminary data.</text>
</comment>
<feature type="domain" description="HTH araC/xylS-type" evidence="3">
    <location>
        <begin position="218"/>
        <end position="316"/>
    </location>
</feature>
<evidence type="ECO:0000313" key="4">
    <source>
        <dbReference type="EMBL" id="OAI01483.1"/>
    </source>
</evidence>
<dbReference type="Proteomes" id="UP000077763">
    <property type="component" value="Unassembled WGS sequence"/>
</dbReference>
<dbReference type="GO" id="GO:0003700">
    <property type="term" value="F:DNA-binding transcription factor activity"/>
    <property type="evidence" value="ECO:0007669"/>
    <property type="project" value="InterPro"/>
</dbReference>
<dbReference type="RefSeq" id="WP_064037601.1">
    <property type="nucleotide sequence ID" value="NZ_LUUH01000068.1"/>
</dbReference>
<evidence type="ECO:0000259" key="3">
    <source>
        <dbReference type="PROSITE" id="PS01124"/>
    </source>
</evidence>
<protein>
    <submittedName>
        <fullName evidence="4">AraC family transcriptional regulator</fullName>
    </submittedName>
</protein>
<evidence type="ECO:0000256" key="2">
    <source>
        <dbReference type="ARBA" id="ARBA00023163"/>
    </source>
</evidence>